<dbReference type="AlphaFoldDB" id="A0A1J5S665"/>
<feature type="transmembrane region" description="Helical" evidence="6">
    <location>
        <begin position="12"/>
        <end position="37"/>
    </location>
</feature>
<keyword evidence="4 6" id="KW-1133">Transmembrane helix</keyword>
<comment type="subcellular location">
    <subcellularLocation>
        <location evidence="1">Cell inner membrane</location>
        <topology evidence="1">Multi-pass membrane protein</topology>
    </subcellularLocation>
</comment>
<dbReference type="PANTHER" id="PTHR30341">
    <property type="entry name" value="SODIUM ION/PROTON ANTIPORTER NHAA-RELATED"/>
    <property type="match status" value="1"/>
</dbReference>
<reference evidence="7" key="1">
    <citation type="submission" date="2016-10" db="EMBL/GenBank/DDBJ databases">
        <title>Sequence of Gallionella enrichment culture.</title>
        <authorList>
            <person name="Poehlein A."/>
            <person name="Muehling M."/>
            <person name="Daniel R."/>
        </authorList>
    </citation>
    <scope>NUCLEOTIDE SEQUENCE</scope>
</reference>
<dbReference type="PANTHER" id="PTHR30341:SF0">
    <property type="entry name" value="NA(+)_H(+) ANTIPORTER NHAA"/>
    <property type="match status" value="1"/>
</dbReference>
<evidence type="ECO:0000256" key="4">
    <source>
        <dbReference type="ARBA" id="ARBA00022989"/>
    </source>
</evidence>
<evidence type="ECO:0000256" key="5">
    <source>
        <dbReference type="ARBA" id="ARBA00023136"/>
    </source>
</evidence>
<feature type="transmembrane region" description="Helical" evidence="6">
    <location>
        <begin position="211"/>
        <end position="234"/>
    </location>
</feature>
<feature type="transmembrane region" description="Helical" evidence="6">
    <location>
        <begin position="352"/>
        <end position="374"/>
    </location>
</feature>
<feature type="transmembrane region" description="Helical" evidence="6">
    <location>
        <begin position="319"/>
        <end position="340"/>
    </location>
</feature>
<proteinExistence type="inferred from homology"/>
<dbReference type="InterPro" id="IPR023171">
    <property type="entry name" value="Na/H_antiporter_dom_sf"/>
</dbReference>
<dbReference type="Pfam" id="PF06965">
    <property type="entry name" value="Na_H_antiport_1"/>
    <property type="match status" value="1"/>
</dbReference>
<keyword evidence="2" id="KW-1003">Cell membrane</keyword>
<name>A0A1J5S665_9ZZZZ</name>
<keyword evidence="3 6" id="KW-0812">Transmembrane</keyword>
<evidence type="ECO:0000256" key="1">
    <source>
        <dbReference type="ARBA" id="ARBA00004429"/>
    </source>
</evidence>
<dbReference type="HAMAP" id="MF_01844">
    <property type="entry name" value="NhaA"/>
    <property type="match status" value="1"/>
</dbReference>
<dbReference type="GO" id="GO:0015385">
    <property type="term" value="F:sodium:proton antiporter activity"/>
    <property type="evidence" value="ECO:0007669"/>
    <property type="project" value="TreeGrafter"/>
</dbReference>
<sequence length="397" mass="43628">MSPIRYFFNDSRAVGVLLISTTIISLLFSNLFVGASYSNFFHQSISLHTSFLLPETPINWINDFLMAFFFLLAGMEIKRELLVGELSNFKKAILPFGAALGGMFVPATIFIACNISSSYLKGWGIPTATDIAFSLGVCSLFGKRVPVGLKILLMALAIIDDLGAILVIAFFYGGTIKIYYLLASAGIYGLLWASNLLKYKFGIIQIALSFLLWYTVFLSGVEAGITGVLIALVVPKNFLSVIEKYIHKPVNFFILPLFALANTATQIPGDIISSFESPISMGVILGLTLGKPLGIFMFCRILVAFKIASLPRNINWSQIMGMGTLAGIGFTMSIFTTSIAYDNESFRNIAKIAILTSMVISVVLSGIYFSFLYTKNLKIVEYRKKHLSNIDYGVSYS</sequence>
<feature type="transmembrane region" description="Helical" evidence="6">
    <location>
        <begin position="96"/>
        <end position="117"/>
    </location>
</feature>
<gene>
    <name evidence="7" type="primary">nhaA_1</name>
    <name evidence="7" type="ORF">GALL_144910</name>
</gene>
<accession>A0A1J5S665</accession>
<dbReference type="GO" id="GO:0005886">
    <property type="term" value="C:plasma membrane"/>
    <property type="evidence" value="ECO:0007669"/>
    <property type="project" value="UniProtKB-SubCell"/>
</dbReference>
<dbReference type="GO" id="GO:0006885">
    <property type="term" value="P:regulation of pH"/>
    <property type="evidence" value="ECO:0007669"/>
    <property type="project" value="InterPro"/>
</dbReference>
<dbReference type="NCBIfam" id="TIGR00773">
    <property type="entry name" value="NhaA"/>
    <property type="match status" value="1"/>
</dbReference>
<evidence type="ECO:0000256" key="3">
    <source>
        <dbReference type="ARBA" id="ARBA00022692"/>
    </source>
</evidence>
<dbReference type="InterPro" id="IPR004670">
    <property type="entry name" value="NhaA"/>
</dbReference>
<evidence type="ECO:0000256" key="6">
    <source>
        <dbReference type="SAM" id="Phobius"/>
    </source>
</evidence>
<dbReference type="Gene3D" id="1.20.1530.10">
    <property type="entry name" value="Na+/H+ antiporter like domain"/>
    <property type="match status" value="1"/>
</dbReference>
<feature type="transmembrane region" description="Helical" evidence="6">
    <location>
        <begin position="178"/>
        <end position="199"/>
    </location>
</feature>
<evidence type="ECO:0000256" key="2">
    <source>
        <dbReference type="ARBA" id="ARBA00022475"/>
    </source>
</evidence>
<comment type="caution">
    <text evidence="7">The sequence shown here is derived from an EMBL/GenBank/DDBJ whole genome shotgun (WGS) entry which is preliminary data.</text>
</comment>
<protein>
    <submittedName>
        <fullName evidence="7">Na(+)/H(+) antiporter NhaA</fullName>
    </submittedName>
</protein>
<keyword evidence="5 6" id="KW-0472">Membrane</keyword>
<feature type="transmembrane region" description="Helical" evidence="6">
    <location>
        <begin position="151"/>
        <end position="172"/>
    </location>
</feature>
<evidence type="ECO:0000313" key="7">
    <source>
        <dbReference type="EMBL" id="OIR03419.1"/>
    </source>
</evidence>
<dbReference type="EMBL" id="MLJW01000066">
    <property type="protein sequence ID" value="OIR03419.1"/>
    <property type="molecule type" value="Genomic_DNA"/>
</dbReference>
<organism evidence="7">
    <name type="scientific">mine drainage metagenome</name>
    <dbReference type="NCBI Taxonomy" id="410659"/>
    <lineage>
        <taxon>unclassified sequences</taxon>
        <taxon>metagenomes</taxon>
        <taxon>ecological metagenomes</taxon>
    </lineage>
</organism>
<feature type="transmembrane region" description="Helical" evidence="6">
    <location>
        <begin position="283"/>
        <end position="307"/>
    </location>
</feature>
<feature type="transmembrane region" description="Helical" evidence="6">
    <location>
        <begin position="57"/>
        <end position="75"/>
    </location>
</feature>